<dbReference type="RefSeq" id="XP_019853667.1">
    <property type="nucleotide sequence ID" value="XM_019998108.1"/>
</dbReference>
<organism evidence="2 3">
    <name type="scientific">Amphimedon queenslandica</name>
    <name type="common">Sponge</name>
    <dbReference type="NCBI Taxonomy" id="400682"/>
    <lineage>
        <taxon>Eukaryota</taxon>
        <taxon>Metazoa</taxon>
        <taxon>Porifera</taxon>
        <taxon>Demospongiae</taxon>
        <taxon>Heteroscleromorpha</taxon>
        <taxon>Haplosclerida</taxon>
        <taxon>Niphatidae</taxon>
        <taxon>Amphimedon</taxon>
    </lineage>
</organism>
<evidence type="ECO:0000313" key="3">
    <source>
        <dbReference type="Proteomes" id="UP000007879"/>
    </source>
</evidence>
<reference evidence="3" key="1">
    <citation type="journal article" date="2010" name="Nature">
        <title>The Amphimedon queenslandica genome and the evolution of animal complexity.</title>
        <authorList>
            <person name="Srivastava M."/>
            <person name="Simakov O."/>
            <person name="Chapman J."/>
            <person name="Fahey B."/>
            <person name="Gauthier M.E."/>
            <person name="Mitros T."/>
            <person name="Richards G.S."/>
            <person name="Conaco C."/>
            <person name="Dacre M."/>
            <person name="Hellsten U."/>
            <person name="Larroux C."/>
            <person name="Putnam N.H."/>
            <person name="Stanke M."/>
            <person name="Adamska M."/>
            <person name="Darling A."/>
            <person name="Degnan S.M."/>
            <person name="Oakley T.H."/>
            <person name="Plachetzki D.C."/>
            <person name="Zhai Y."/>
            <person name="Adamski M."/>
            <person name="Calcino A."/>
            <person name="Cummins S.F."/>
            <person name="Goodstein D.M."/>
            <person name="Harris C."/>
            <person name="Jackson D.J."/>
            <person name="Leys S.P."/>
            <person name="Shu S."/>
            <person name="Woodcroft B.J."/>
            <person name="Vervoort M."/>
            <person name="Kosik K.S."/>
            <person name="Manning G."/>
            <person name="Degnan B.M."/>
            <person name="Rokhsar D.S."/>
        </authorList>
    </citation>
    <scope>NUCLEOTIDE SEQUENCE [LARGE SCALE GENOMIC DNA]</scope>
</reference>
<proteinExistence type="predicted"/>
<dbReference type="Proteomes" id="UP000007879">
    <property type="component" value="Unassembled WGS sequence"/>
</dbReference>
<evidence type="ECO:0000259" key="1">
    <source>
        <dbReference type="Pfam" id="PF20231"/>
    </source>
</evidence>
<dbReference type="PANTHER" id="PTHR47018:SF2">
    <property type="entry name" value="TESMIN_TSO1-LIKE CXC DOMAIN-CONTAINING PROTEIN"/>
    <property type="match status" value="1"/>
</dbReference>
<dbReference type="EnsemblMetazoa" id="XM_019998108.1">
    <property type="protein sequence ID" value="XP_019853667.1"/>
    <property type="gene ID" value="LOC109582994"/>
</dbReference>
<evidence type="ECO:0000313" key="2">
    <source>
        <dbReference type="EnsemblMetazoa" id="XP_019853667.1"/>
    </source>
</evidence>
<dbReference type="Pfam" id="PF20231">
    <property type="entry name" value="DUF6589"/>
    <property type="match status" value="1"/>
</dbReference>
<dbReference type="GeneID" id="109582994"/>
<protein>
    <recommendedName>
        <fullName evidence="1">DUF6589 domain-containing protein</fullName>
    </recommendedName>
</protein>
<name>A0AAN0JA85_AMPQE</name>
<dbReference type="KEGG" id="aqu:109582994"/>
<dbReference type="PANTHER" id="PTHR47018">
    <property type="entry name" value="CXC DOMAIN-CONTAINING PROTEIN-RELATED"/>
    <property type="match status" value="1"/>
</dbReference>
<keyword evidence="3" id="KW-1185">Reference proteome</keyword>
<sequence length="1249" mass="142605">MFLCSYGFELDDDTVTNASYELKGLEGIVKFSSRWLLQQLIIYLHEHLSYKCIHKKFGTILYNKRGDLLKSLSWALGSKGSAESSVSAFSLNSPNNESELLDDAGKIINALIHKEIDRISQSFTNSKFDPCSFKLKESIEAINPMLWRFLCTITKSVREYLGKAVPPSKEVMRYFLLCQLMHCANQQFLSPLHYILADTIELYGGSRKLMKLFNRLGIVCSTDTHDRIVTEIAENERAKQVSQSLIPNAFTVTSVDNIDILKSHAAVYCGDQGRSYHGTTIQIVQPNPLLLLTSGSMLGCTHNESMCTCTNNSSITELHVATAVTSALNESLIPIESAALNESVIPTESAALNESVIPTESAALNESCALIPTDSNYTCNYPDNMPNDSMLTMAIATHNLPDTTIAMTAPSNLHVADATSDLLLHYSKPPLPKKRRTVSVKHHLENISLHKEVHVHVINPAEKQVLTIGVEMNGFKENEKESNEKKKIEYRYLCYMYCKEALQSEKLLKPLHQFLSEETNLPTSNIYYMEVIDENPDSTETMKLVSELLLDEPALNIGGYTVVVGDGKTYTHLQKVKRLYGKEMTTLLIYPGDWHLLKNYQQVLLKIYYSAGLKELAEAAGFKGATLKALQNCSNFKHSHHFLLQTWESLYRVMLQQFLIDKPNVMGDISIIIKESELRNDTPINLIEHIKEYMGYKQYNSFLTFIEEHAIHDDTWQFWARFVFEDCMAYVNLFIAIRHRNWHLRIAAIKLMAPLFAAFDRTCYERLIPAHLADIQTYPKNVLECFENGGFAVSINGNGGRSVALDEAHEMCVNKDLKMAIARPTQAYLQKMSIYLRYRVTQHKNLINELFSKDNEQIPQPTLYEQESLIWKDEANIKSMTELIENFQLLPSSLESNRGLFNPFSKVHATAEQSHDLLNYRDIGNRQFEQYVTHRIAQTPSTSQAPVRKKRLLTMSSQKQKRKRETSKEKELHQVIKCIRRKMSWMNETGERFEPADEQYSVYPRAICDTDGSPHKGNKCIWTSKVESRYGNQLQVLSNNLPSQWFPQVVLIDGMFIINITPLRKNKTTCILDYSLMLYNRFIDSHYKAGATEVHIIFDNQLLDKFSPKVFERQRRDYNTSCSNDVHVHVHITFTPNLSVPSQWREYLTCNCRSCKRALVEAIGTCFMENTMHRLTVNQSLILAGCKTDHRAMVIRGGSILPDERYTSNAEEADMKLWKHALECHEQRILIYSPDTDGLKIKSATSGYC</sequence>
<reference evidence="2" key="2">
    <citation type="submission" date="2024-06" db="UniProtKB">
        <authorList>
            <consortium name="EnsemblMetazoa"/>
        </authorList>
    </citation>
    <scope>IDENTIFICATION</scope>
</reference>
<accession>A0AAN0JA85</accession>
<dbReference type="InterPro" id="IPR046496">
    <property type="entry name" value="DUF6589"/>
</dbReference>
<dbReference type="AlphaFoldDB" id="A0AAN0JA85"/>
<feature type="domain" description="DUF6589" evidence="1">
    <location>
        <begin position="511"/>
        <end position="820"/>
    </location>
</feature>